<accession>A0ABV9DG28</accession>
<sequence>MKKFLERIESINFLSCIRKTKAFAVLAIAKFSNRGKYFWHQVRLKELSAIASGCVDERFKHKLKKKISYHEKASLSYITEK</sequence>
<evidence type="ECO:0000313" key="2">
    <source>
        <dbReference type="Proteomes" id="UP001595989"/>
    </source>
</evidence>
<proteinExistence type="predicted"/>
<comment type="caution">
    <text evidence="1">The sequence shown here is derived from an EMBL/GenBank/DDBJ whole genome shotgun (WGS) entry which is preliminary data.</text>
</comment>
<organism evidence="1 2">
    <name type="scientific">Virgibacillus kekensis</name>
    <dbReference type="NCBI Taxonomy" id="202261"/>
    <lineage>
        <taxon>Bacteria</taxon>
        <taxon>Bacillati</taxon>
        <taxon>Bacillota</taxon>
        <taxon>Bacilli</taxon>
        <taxon>Bacillales</taxon>
        <taxon>Bacillaceae</taxon>
        <taxon>Virgibacillus</taxon>
    </lineage>
</organism>
<evidence type="ECO:0000313" key="1">
    <source>
        <dbReference type="EMBL" id="MFC4557746.1"/>
    </source>
</evidence>
<dbReference type="RefSeq" id="WP_390293767.1">
    <property type="nucleotide sequence ID" value="NZ_JBHSFU010000004.1"/>
</dbReference>
<dbReference type="Proteomes" id="UP001595989">
    <property type="component" value="Unassembled WGS sequence"/>
</dbReference>
<gene>
    <name evidence="1" type="ORF">ACFO3D_05930</name>
</gene>
<dbReference type="EMBL" id="JBHSFU010000004">
    <property type="protein sequence ID" value="MFC4557746.1"/>
    <property type="molecule type" value="Genomic_DNA"/>
</dbReference>
<protein>
    <submittedName>
        <fullName evidence="1">Uncharacterized protein</fullName>
    </submittedName>
</protein>
<reference evidence="2" key="1">
    <citation type="journal article" date="2019" name="Int. J. Syst. Evol. Microbiol.">
        <title>The Global Catalogue of Microorganisms (GCM) 10K type strain sequencing project: providing services to taxonomists for standard genome sequencing and annotation.</title>
        <authorList>
            <consortium name="The Broad Institute Genomics Platform"/>
            <consortium name="The Broad Institute Genome Sequencing Center for Infectious Disease"/>
            <person name="Wu L."/>
            <person name="Ma J."/>
        </authorList>
    </citation>
    <scope>NUCLEOTIDE SEQUENCE [LARGE SCALE GENOMIC DNA]</scope>
    <source>
        <strain evidence="2">CGMCC 4.7426</strain>
    </source>
</reference>
<keyword evidence="2" id="KW-1185">Reference proteome</keyword>
<name>A0ABV9DG28_9BACI</name>